<evidence type="ECO:0000259" key="2">
    <source>
        <dbReference type="PROSITE" id="PS50110"/>
    </source>
</evidence>
<reference evidence="3 4" key="1">
    <citation type="submission" date="2020-12" db="EMBL/GenBank/DDBJ databases">
        <title>WGS of Legionella: environmental sample.</title>
        <authorList>
            <person name="Cristino S."/>
            <person name="Girolamini L."/>
            <person name="Salaris S."/>
            <person name="Pascale M.R."/>
            <person name="Mazzotta M."/>
            <person name="Orsini M."/>
            <person name="Grottola A."/>
        </authorList>
    </citation>
    <scope>NUCLEOTIDE SEQUENCE [LARGE SCALE GENOMIC DNA]</scope>
    <source>
        <strain evidence="3 4">30cs62</strain>
    </source>
</reference>
<keyword evidence="1" id="KW-0597">Phosphoprotein</keyword>
<evidence type="ECO:0000256" key="1">
    <source>
        <dbReference type="PROSITE-ProRule" id="PRU00169"/>
    </source>
</evidence>
<feature type="modified residue" description="4-aspartylphosphate" evidence="1">
    <location>
        <position position="53"/>
    </location>
</feature>
<dbReference type="Gene3D" id="3.40.50.2300">
    <property type="match status" value="1"/>
</dbReference>
<dbReference type="InterPro" id="IPR011006">
    <property type="entry name" value="CheY-like_superfamily"/>
</dbReference>
<dbReference type="SUPFAM" id="SSF52172">
    <property type="entry name" value="CheY-like"/>
    <property type="match status" value="1"/>
</dbReference>
<evidence type="ECO:0000313" key="3">
    <source>
        <dbReference type="EMBL" id="MBL7527503.1"/>
    </source>
</evidence>
<sequence length="150" mass="16849">MRVLIVEDSAFNAFCLRRLLESVVTQVSVTIVNNSQAALSVINSNSPDMVVIDGDLGVTSDDQCCNGPELADILMQKYPNLPLIAWSDSEYMREAFSLVFKRHNHKLNEYNTWTKVISLDRICKTWAYYFGEFMGGQAEAFSCQSCVVSC</sequence>
<protein>
    <submittedName>
        <fullName evidence="3">Response regulator</fullName>
    </submittedName>
</protein>
<gene>
    <name evidence="3" type="ORF">I5282_13100</name>
</gene>
<feature type="domain" description="Response regulatory" evidence="2">
    <location>
        <begin position="2"/>
        <end position="130"/>
    </location>
</feature>
<evidence type="ECO:0000313" key="4">
    <source>
        <dbReference type="Proteomes" id="UP000809910"/>
    </source>
</evidence>
<keyword evidence="4" id="KW-1185">Reference proteome</keyword>
<dbReference type="CDD" id="cd00156">
    <property type="entry name" value="REC"/>
    <property type="match status" value="1"/>
</dbReference>
<dbReference type="EMBL" id="JADWVN010000026">
    <property type="protein sequence ID" value="MBL7527503.1"/>
    <property type="molecule type" value="Genomic_DNA"/>
</dbReference>
<dbReference type="Pfam" id="PF00072">
    <property type="entry name" value="Response_reg"/>
    <property type="match status" value="1"/>
</dbReference>
<comment type="caution">
    <text evidence="3">The sequence shown here is derived from an EMBL/GenBank/DDBJ whole genome shotgun (WGS) entry which is preliminary data.</text>
</comment>
<dbReference type="RefSeq" id="WP_203113021.1">
    <property type="nucleotide sequence ID" value="NZ_JADOBG010000022.1"/>
</dbReference>
<dbReference type="PROSITE" id="PS50110">
    <property type="entry name" value="RESPONSE_REGULATORY"/>
    <property type="match status" value="1"/>
</dbReference>
<accession>A0ABS1WDS3</accession>
<organism evidence="3 4">
    <name type="scientific">Legionella bononiensis</name>
    <dbReference type="NCBI Taxonomy" id="2793102"/>
    <lineage>
        <taxon>Bacteria</taxon>
        <taxon>Pseudomonadati</taxon>
        <taxon>Pseudomonadota</taxon>
        <taxon>Gammaproteobacteria</taxon>
        <taxon>Legionellales</taxon>
        <taxon>Legionellaceae</taxon>
        <taxon>Legionella</taxon>
    </lineage>
</organism>
<dbReference type="Proteomes" id="UP000809910">
    <property type="component" value="Unassembled WGS sequence"/>
</dbReference>
<name>A0ABS1WDS3_9GAMM</name>
<proteinExistence type="predicted"/>
<dbReference type="InterPro" id="IPR001789">
    <property type="entry name" value="Sig_transdc_resp-reg_receiver"/>
</dbReference>